<comment type="subcellular location">
    <subcellularLocation>
        <location evidence="8">Cytoplasm</location>
    </subcellularLocation>
</comment>
<evidence type="ECO:0000256" key="3">
    <source>
        <dbReference type="ARBA" id="ARBA00022679"/>
    </source>
</evidence>
<dbReference type="InterPro" id="IPR050929">
    <property type="entry name" value="PFKA"/>
</dbReference>
<dbReference type="Proteomes" id="UP000030428">
    <property type="component" value="Unassembled WGS sequence"/>
</dbReference>
<dbReference type="HAMAP" id="MF_01978">
    <property type="entry name" value="Phosphofructokinase_II_B2"/>
    <property type="match status" value="1"/>
</dbReference>
<gene>
    <name evidence="8" type="primary">pfp</name>
    <name evidence="10" type="ORF">PN36_05125</name>
</gene>
<feature type="binding site" evidence="8">
    <location>
        <begin position="141"/>
        <end position="143"/>
    </location>
    <ligand>
        <name>substrate</name>
    </ligand>
</feature>
<dbReference type="GO" id="GO:0047334">
    <property type="term" value="F:diphosphate-fructose-6-phosphate 1-phosphotransferase activity"/>
    <property type="evidence" value="ECO:0007669"/>
    <property type="project" value="UniProtKB-EC"/>
</dbReference>
<reference evidence="10 11" key="1">
    <citation type="journal article" date="2016" name="Front. Microbiol.">
        <title>Single-Cell (Meta-)Genomics of a Dimorphic Candidatus Thiomargarita nelsonii Reveals Genomic Plasticity.</title>
        <authorList>
            <person name="Flood B.E."/>
            <person name="Fliss P."/>
            <person name="Jones D.S."/>
            <person name="Dick G.J."/>
            <person name="Jain S."/>
            <person name="Kaster A.K."/>
            <person name="Winkel M."/>
            <person name="Mussmann M."/>
            <person name="Bailey J."/>
        </authorList>
    </citation>
    <scope>NUCLEOTIDE SEQUENCE [LARGE SCALE GENOMIC DNA]</scope>
    <source>
        <strain evidence="10">Hydrate Ridge</strain>
    </source>
</reference>
<dbReference type="EMBL" id="JSZA02000014">
    <property type="protein sequence ID" value="KHD07454.1"/>
    <property type="molecule type" value="Genomic_DNA"/>
</dbReference>
<accession>A0A0A6PB48</accession>
<evidence type="ECO:0000256" key="6">
    <source>
        <dbReference type="ARBA" id="ARBA00022842"/>
    </source>
</evidence>
<comment type="caution">
    <text evidence="10">The sequence shown here is derived from an EMBL/GenBank/DDBJ whole genome shotgun (WGS) entry which is preliminary data.</text>
</comment>
<comment type="function">
    <text evidence="2 8">Catalyzes the phosphorylation of D-fructose 6-phosphate, the first committing step of glycolysis. Uses inorganic phosphate (PPi) as phosphoryl donor instead of ATP like common ATP-dependent phosphofructokinases (ATP-PFKs), which renders the reaction reversible, and can thus function both in glycolysis and gluconeogenesis. Consistently, PPi-PFK can replace the enzymes of both the forward (ATP-PFK) and reverse (fructose-bisphosphatase (FBPase)) reactions.</text>
</comment>
<dbReference type="PANTHER" id="PTHR45770">
    <property type="entry name" value="ATP-DEPENDENT 6-PHOSPHOFRUCTOKINASE 1"/>
    <property type="match status" value="1"/>
</dbReference>
<evidence type="ECO:0000256" key="1">
    <source>
        <dbReference type="ARBA" id="ARBA00001946"/>
    </source>
</evidence>
<keyword evidence="4 8" id="KW-0479">Metal-binding</keyword>
<dbReference type="PRINTS" id="PR00476">
    <property type="entry name" value="PHFRCTKINASE"/>
</dbReference>
<dbReference type="InterPro" id="IPR011404">
    <property type="entry name" value="PPi-PFK"/>
</dbReference>
<feature type="binding site" evidence="8">
    <location>
        <position position="12"/>
    </location>
    <ligand>
        <name>diphosphate</name>
        <dbReference type="ChEBI" id="CHEBI:33019"/>
    </ligand>
</feature>
<comment type="cofactor">
    <cofactor evidence="1 8">
        <name>Mg(2+)</name>
        <dbReference type="ChEBI" id="CHEBI:18420"/>
    </cofactor>
</comment>
<dbReference type="AlphaFoldDB" id="A0A0A6PB48"/>
<dbReference type="GO" id="GO:0046872">
    <property type="term" value="F:metal ion binding"/>
    <property type="evidence" value="ECO:0007669"/>
    <property type="project" value="UniProtKB-KW"/>
</dbReference>
<protein>
    <recommendedName>
        <fullName evidence="8">Pyrophosphate--fructose 6-phosphate 1-phosphotransferase</fullName>
        <ecNumber evidence="8">2.7.1.90</ecNumber>
    </recommendedName>
    <alternativeName>
        <fullName evidence="8">6-phosphofructokinase, pyrophosphate dependent</fullName>
    </alternativeName>
    <alternativeName>
        <fullName evidence="8">PPi-dependent phosphofructokinase</fullName>
        <shortName evidence="8">PPi-PFK</shortName>
    </alternativeName>
    <alternativeName>
        <fullName evidence="8">Pyrophosphate-dependent 6-phosphofructose-1-kinase</fullName>
    </alternativeName>
</protein>
<comment type="pathway">
    <text evidence="8">Carbohydrate degradation; glycolysis; D-glyceraldehyde 3-phosphate and glycerone phosphate from D-glucose: step 3/4.</text>
</comment>
<evidence type="ECO:0000259" key="9">
    <source>
        <dbReference type="Pfam" id="PF00365"/>
    </source>
</evidence>
<evidence type="ECO:0000256" key="2">
    <source>
        <dbReference type="ARBA" id="ARBA00003138"/>
    </source>
</evidence>
<dbReference type="UniPathway" id="UPA00109">
    <property type="reaction ID" value="UER00182"/>
</dbReference>
<dbReference type="NCBIfam" id="NF010675">
    <property type="entry name" value="PRK14072.1"/>
    <property type="match status" value="1"/>
</dbReference>
<evidence type="ECO:0000313" key="11">
    <source>
        <dbReference type="Proteomes" id="UP000030428"/>
    </source>
</evidence>
<keyword evidence="8" id="KW-0963">Cytoplasm</keyword>
<evidence type="ECO:0000256" key="7">
    <source>
        <dbReference type="ARBA" id="ARBA00048072"/>
    </source>
</evidence>
<feature type="binding site" evidence="8">
    <location>
        <begin position="296"/>
        <end position="299"/>
    </location>
    <ligand>
        <name>substrate</name>
    </ligand>
</feature>
<feature type="binding site" evidence="8">
    <location>
        <begin position="189"/>
        <end position="191"/>
    </location>
    <ligand>
        <name>substrate</name>
    </ligand>
</feature>
<dbReference type="InterPro" id="IPR000023">
    <property type="entry name" value="Phosphofructokinase_dom"/>
</dbReference>
<dbReference type="GO" id="GO:0006002">
    <property type="term" value="P:fructose 6-phosphate metabolic process"/>
    <property type="evidence" value="ECO:0007669"/>
    <property type="project" value="InterPro"/>
</dbReference>
<feature type="site" description="Important for catalytic activity and substrate specificity; stabilizes the transition state when the phosphoryl donor is PPi; prevents ATP from binding by mimicking the alpha-phosphate group of ATP" evidence="8">
    <location>
        <position position="114"/>
    </location>
</feature>
<dbReference type="SUPFAM" id="SSF53784">
    <property type="entry name" value="Phosphofructokinase"/>
    <property type="match status" value="1"/>
</dbReference>
<comment type="activity regulation">
    <text evidence="8">Non-allosteric.</text>
</comment>
<keyword evidence="11" id="KW-1185">Reference proteome</keyword>
<dbReference type="PIRSF" id="PIRSF036483">
    <property type="entry name" value="PFK_XF0274"/>
    <property type="match status" value="1"/>
</dbReference>
<keyword evidence="8" id="KW-0324">Glycolysis</keyword>
<evidence type="ECO:0000256" key="4">
    <source>
        <dbReference type="ARBA" id="ARBA00022723"/>
    </source>
</evidence>
<comment type="subunit">
    <text evidence="8">Homodimer.</text>
</comment>
<dbReference type="Gene3D" id="3.40.50.450">
    <property type="match status" value="1"/>
</dbReference>
<feature type="binding site" evidence="8">
    <location>
        <position position="246"/>
    </location>
    <ligand>
        <name>substrate</name>
    </ligand>
</feature>
<dbReference type="GO" id="GO:0003872">
    <property type="term" value="F:6-phosphofructokinase activity"/>
    <property type="evidence" value="ECO:0007669"/>
    <property type="project" value="UniProtKB-UniRule"/>
</dbReference>
<feature type="site" description="Important for catalytic activity; stabilizes the transition state when the phosphoryl donor is PPi" evidence="8">
    <location>
        <position position="140"/>
    </location>
</feature>
<dbReference type="GO" id="GO:0005737">
    <property type="term" value="C:cytoplasm"/>
    <property type="evidence" value="ECO:0007669"/>
    <property type="project" value="UniProtKB-SubCell"/>
</dbReference>
<dbReference type="Pfam" id="PF00365">
    <property type="entry name" value="PFK"/>
    <property type="match status" value="1"/>
</dbReference>
<keyword evidence="3 8" id="KW-0808">Transferase</keyword>
<keyword evidence="5 8" id="KW-0418">Kinase</keyword>
<comment type="catalytic activity">
    <reaction evidence="7 8">
        <text>beta-D-fructose 6-phosphate + diphosphate = beta-D-fructose 1,6-bisphosphate + phosphate + H(+)</text>
        <dbReference type="Rhea" id="RHEA:13613"/>
        <dbReference type="ChEBI" id="CHEBI:15378"/>
        <dbReference type="ChEBI" id="CHEBI:32966"/>
        <dbReference type="ChEBI" id="CHEBI:33019"/>
        <dbReference type="ChEBI" id="CHEBI:43474"/>
        <dbReference type="ChEBI" id="CHEBI:57634"/>
        <dbReference type="EC" id="2.7.1.90"/>
    </reaction>
</comment>
<organism evidence="10 11">
    <name type="scientific">Candidatus Thiomargarita nelsonii</name>
    <dbReference type="NCBI Taxonomy" id="1003181"/>
    <lineage>
        <taxon>Bacteria</taxon>
        <taxon>Pseudomonadati</taxon>
        <taxon>Pseudomonadota</taxon>
        <taxon>Gammaproteobacteria</taxon>
        <taxon>Thiotrichales</taxon>
        <taxon>Thiotrichaceae</taxon>
        <taxon>Thiomargarita</taxon>
    </lineage>
</organism>
<comment type="caution">
    <text evidence="8">Lacks conserved residue(s) required for the propagation of feature annotation.</text>
</comment>
<feature type="active site" description="Proton acceptor" evidence="8">
    <location>
        <position position="143"/>
    </location>
</feature>
<name>A0A0A6PB48_9GAMM</name>
<evidence type="ECO:0000313" key="10">
    <source>
        <dbReference type="EMBL" id="KHD07454.1"/>
    </source>
</evidence>
<dbReference type="InterPro" id="IPR035966">
    <property type="entry name" value="PKF_sf"/>
</dbReference>
<proteinExistence type="inferred from homology"/>
<dbReference type="Gene3D" id="3.40.50.460">
    <property type="entry name" value="Phosphofructokinase domain"/>
    <property type="match status" value="1"/>
</dbReference>
<comment type="similarity">
    <text evidence="8">Belongs to the phosphofructokinase type A (PFKA) family. PPi-dependent PFK group II subfamily. Clade 'B2' sub-subfamily.</text>
</comment>
<dbReference type="InterPro" id="IPR022953">
    <property type="entry name" value="ATP_PFK"/>
</dbReference>
<sequence length="420" mass="45352">MPKNAFYAQSGGVTAVINATACGLIETARNHPDKIGKVYAGRNGIIGALTEDLIDTSQESDEAIAALRHTPAGAFGSCRFKLKGLDQSRAEYERLIEVFKAHDIGYFFYNGGGDSQDTSHKISQIGEKMGYPITCVGVPKTVDNDLPITDNCPGFGSVAKYVAVSIREASFDVASMAKTSTKIFVMEVMGRHAGWIAAAGGIAAEKEGDAPHLILFPEIVFDQEKFLAKVDNAVKKYGYCSIVVSEGVKNKEGKFLAEAGSRDAFGHAQLGGVAPVVAQLIKDSLGYKYHWAVADYLQRAARHIASKTDVDQAYALGKAAVELAIAGKNAVMPTIVRTSNNPYQWEIGSANLADVANVEKMMPMEYISEDGFGITEPCREYLQPLILGEDYPPYQNGLPQYVVLKNAGVPKKLSTTYELK</sequence>
<evidence type="ECO:0000256" key="5">
    <source>
        <dbReference type="ARBA" id="ARBA00022777"/>
    </source>
</evidence>
<evidence type="ECO:0000256" key="8">
    <source>
        <dbReference type="HAMAP-Rule" id="MF_01978"/>
    </source>
</evidence>
<dbReference type="EC" id="2.7.1.90" evidence="8"/>
<keyword evidence="6 8" id="KW-0460">Magnesium</keyword>
<feature type="domain" description="Phosphofructokinase" evidence="9">
    <location>
        <begin position="8"/>
        <end position="323"/>
    </location>
</feature>